<dbReference type="EMBL" id="JACHVS010000002">
    <property type="protein sequence ID" value="MBB2997330.1"/>
    <property type="molecule type" value="Genomic_DNA"/>
</dbReference>
<evidence type="ECO:0000313" key="1">
    <source>
        <dbReference type="EMBL" id="MBB2997330.1"/>
    </source>
</evidence>
<keyword evidence="2" id="KW-1185">Reference proteome</keyword>
<reference evidence="1 2" key="1">
    <citation type="submission" date="2020-08" db="EMBL/GenBank/DDBJ databases">
        <title>Sequencing the genomes of 1000 actinobacteria strains.</title>
        <authorList>
            <person name="Klenk H.-P."/>
        </authorList>
    </citation>
    <scope>NUCLEOTIDE SEQUENCE [LARGE SCALE GENOMIC DNA]</scope>
    <source>
        <strain evidence="1 2">DSM 22826</strain>
    </source>
</reference>
<name>A0A839QNI5_9MICC</name>
<organism evidence="1 2">
    <name type="scientific">Paeniglutamicibacter cryotolerans</name>
    <dbReference type="NCBI Taxonomy" id="670079"/>
    <lineage>
        <taxon>Bacteria</taxon>
        <taxon>Bacillati</taxon>
        <taxon>Actinomycetota</taxon>
        <taxon>Actinomycetes</taxon>
        <taxon>Micrococcales</taxon>
        <taxon>Micrococcaceae</taxon>
        <taxon>Paeniglutamicibacter</taxon>
    </lineage>
</organism>
<dbReference type="AlphaFoldDB" id="A0A839QNI5"/>
<evidence type="ECO:0000313" key="2">
    <source>
        <dbReference type="Proteomes" id="UP000523000"/>
    </source>
</evidence>
<accession>A0A839QNI5</accession>
<dbReference type="RefSeq" id="WP_183512881.1">
    <property type="nucleotide sequence ID" value="NZ_BAABGK010000018.1"/>
</dbReference>
<proteinExistence type="predicted"/>
<gene>
    <name evidence="1" type="ORF">E9229_003577</name>
</gene>
<dbReference type="Proteomes" id="UP000523000">
    <property type="component" value="Unassembled WGS sequence"/>
</dbReference>
<protein>
    <submittedName>
        <fullName evidence="1">Uncharacterized protein</fullName>
    </submittedName>
</protein>
<comment type="caution">
    <text evidence="1">The sequence shown here is derived from an EMBL/GenBank/DDBJ whole genome shotgun (WGS) entry which is preliminary data.</text>
</comment>
<sequence>MSAGLDGELVLSAGNCFQVLDDAGEAVAVMFPRETAILGGAVPGLDIAGRTFSVGDRIGLGGGSSPLSAEARKAAGGCAGDRELFLVHTIEK</sequence>